<dbReference type="AlphaFoldDB" id="U1G1X6"/>
<evidence type="ECO:0000256" key="7">
    <source>
        <dbReference type="ARBA" id="ARBA00023125"/>
    </source>
</evidence>
<dbReference type="FunFam" id="3.40.50.2300:FF:000212">
    <property type="entry name" value="Stress response regulator/HFS transcription factor"/>
    <property type="match status" value="1"/>
</dbReference>
<feature type="compositionally biased region" description="Polar residues" evidence="15">
    <location>
        <begin position="286"/>
        <end position="297"/>
    </location>
</feature>
<keyword evidence="18" id="KW-1185">Reference proteome</keyword>
<keyword evidence="5 12" id="KW-0805">Transcription regulation</keyword>
<evidence type="ECO:0000256" key="4">
    <source>
        <dbReference type="ARBA" id="ARBA00023012"/>
    </source>
</evidence>
<dbReference type="Proteomes" id="UP000019373">
    <property type="component" value="Unassembled WGS sequence"/>
</dbReference>
<dbReference type="SMART" id="SM00415">
    <property type="entry name" value="HSF"/>
    <property type="match status" value="1"/>
</dbReference>
<feature type="compositionally biased region" description="Polar residues" evidence="15">
    <location>
        <begin position="498"/>
        <end position="511"/>
    </location>
</feature>
<feature type="modified residue" description="4-aspartylphosphate" evidence="13">
    <location>
        <position position="418"/>
    </location>
</feature>
<feature type="domain" description="Response regulatory" evidence="16">
    <location>
        <begin position="368"/>
        <end position="482"/>
    </location>
</feature>
<feature type="coiled-coil region" evidence="14">
    <location>
        <begin position="137"/>
        <end position="164"/>
    </location>
</feature>
<evidence type="ECO:0000313" key="18">
    <source>
        <dbReference type="Proteomes" id="UP000019373"/>
    </source>
</evidence>
<evidence type="ECO:0000256" key="13">
    <source>
        <dbReference type="PROSITE-ProRule" id="PRU00169"/>
    </source>
</evidence>
<dbReference type="eggNOG" id="KOG0627">
    <property type="taxonomic scope" value="Eukaryota"/>
</dbReference>
<comment type="similarity">
    <text evidence="11">Belongs to the SKN7 family.</text>
</comment>
<reference evidence="18" key="1">
    <citation type="journal article" date="2014" name="BMC Genomics">
        <title>Genome characteristics reveal the impact of lichenization on lichen-forming fungus Endocarpon pusillum Hedwig (Verrucariales, Ascomycota).</title>
        <authorList>
            <person name="Wang Y.-Y."/>
            <person name="Liu B."/>
            <person name="Zhang X.-Y."/>
            <person name="Zhou Q.-M."/>
            <person name="Zhang T."/>
            <person name="Li H."/>
            <person name="Yu Y.-F."/>
            <person name="Zhang X.-L."/>
            <person name="Hao X.-Y."/>
            <person name="Wang M."/>
            <person name="Wang L."/>
            <person name="Wei J.-C."/>
        </authorList>
    </citation>
    <scope>NUCLEOTIDE SEQUENCE [LARGE SCALE GENOMIC DNA]</scope>
    <source>
        <strain evidence="18">Z07020 / HMAS-L-300199</strain>
    </source>
</reference>
<dbReference type="GO" id="GO:0003700">
    <property type="term" value="F:DNA-binding transcription factor activity"/>
    <property type="evidence" value="ECO:0007669"/>
    <property type="project" value="UniProtKB-UniRule"/>
</dbReference>
<dbReference type="EMBL" id="KE721227">
    <property type="protein sequence ID" value="ERF71262.1"/>
    <property type="molecule type" value="Genomic_DNA"/>
</dbReference>
<evidence type="ECO:0000256" key="5">
    <source>
        <dbReference type="ARBA" id="ARBA00023015"/>
    </source>
</evidence>
<keyword evidence="7 12" id="KW-0238">DNA-binding</keyword>
<evidence type="ECO:0000256" key="12">
    <source>
        <dbReference type="PIRNR" id="PIRNR002595"/>
    </source>
</evidence>
<feature type="region of interest" description="Disordered" evidence="15">
    <location>
        <begin position="265"/>
        <end position="298"/>
    </location>
</feature>
<dbReference type="SMART" id="SM00448">
    <property type="entry name" value="REC"/>
    <property type="match status" value="1"/>
</dbReference>
<proteinExistence type="inferred from homology"/>
<dbReference type="GO" id="GO:0000156">
    <property type="term" value="F:phosphorelay response regulator activity"/>
    <property type="evidence" value="ECO:0007669"/>
    <property type="project" value="InterPro"/>
</dbReference>
<feature type="compositionally biased region" description="Polar residues" evidence="15">
    <location>
        <begin position="210"/>
        <end position="226"/>
    </location>
</feature>
<dbReference type="HOGENOM" id="CLU_008776_2_1_1"/>
<dbReference type="Pfam" id="PF00447">
    <property type="entry name" value="HSF_DNA-bind"/>
    <property type="match status" value="1"/>
</dbReference>
<comment type="function">
    <text evidence="10">Transcription factor that is part of a SLN1-YPD1-SKN7 two-component regulatory system, which controls gene expression in response to changes in the osmolarity of the extracellular environment. Under low osmotic conditions, phosphorylated and activated by the phosphorelay intermediate protein YPD1. Also activated in response to oxidative stress, independent on the two-component regulatory system. Regulates heat shock genes in response to oxidative stress and genes involved in cell wall integrity in response to osmotic changes.</text>
</comment>
<comment type="subcellular location">
    <subcellularLocation>
        <location evidence="1 12">Nucleus</location>
    </subcellularLocation>
</comment>
<dbReference type="Pfam" id="PF00072">
    <property type="entry name" value="Response_reg"/>
    <property type="match status" value="1"/>
</dbReference>
<evidence type="ECO:0000256" key="14">
    <source>
        <dbReference type="SAM" id="Coils"/>
    </source>
</evidence>
<comment type="subunit">
    <text evidence="2">Homotrimer.</text>
</comment>
<feature type="compositionally biased region" description="Low complexity" evidence="15">
    <location>
        <begin position="574"/>
        <end position="588"/>
    </location>
</feature>
<evidence type="ECO:0000256" key="15">
    <source>
        <dbReference type="SAM" id="MobiDB-lite"/>
    </source>
</evidence>
<keyword evidence="3 13" id="KW-0597">Phosphoprotein</keyword>
<keyword evidence="6 14" id="KW-0175">Coiled coil</keyword>
<evidence type="ECO:0000256" key="10">
    <source>
        <dbReference type="ARBA" id="ARBA00057149"/>
    </source>
</evidence>
<dbReference type="OrthoDB" id="424572at2759"/>
<dbReference type="InterPro" id="IPR036388">
    <property type="entry name" value="WH-like_DNA-bd_sf"/>
</dbReference>
<dbReference type="PANTHER" id="PTHR45339:SF1">
    <property type="entry name" value="HYBRID SIGNAL TRANSDUCTION HISTIDINE KINASE J"/>
    <property type="match status" value="1"/>
</dbReference>
<evidence type="ECO:0000256" key="3">
    <source>
        <dbReference type="ARBA" id="ARBA00022553"/>
    </source>
</evidence>
<organism evidence="17 18">
    <name type="scientific">Endocarpon pusillum (strain Z07020 / HMAS-L-300199)</name>
    <name type="common">Lichen-forming fungus</name>
    <dbReference type="NCBI Taxonomy" id="1263415"/>
    <lineage>
        <taxon>Eukaryota</taxon>
        <taxon>Fungi</taxon>
        <taxon>Dikarya</taxon>
        <taxon>Ascomycota</taxon>
        <taxon>Pezizomycotina</taxon>
        <taxon>Eurotiomycetes</taxon>
        <taxon>Chaetothyriomycetidae</taxon>
        <taxon>Verrucariales</taxon>
        <taxon>Verrucariaceae</taxon>
        <taxon>Endocarpon</taxon>
    </lineage>
</organism>
<keyword evidence="8 12" id="KW-0804">Transcription</keyword>
<feature type="region of interest" description="Disordered" evidence="15">
    <location>
        <begin position="210"/>
        <end position="236"/>
    </location>
</feature>
<feature type="compositionally biased region" description="Polar residues" evidence="15">
    <location>
        <begin position="518"/>
        <end position="534"/>
    </location>
</feature>
<dbReference type="InterPro" id="IPR011006">
    <property type="entry name" value="CheY-like_superfamily"/>
</dbReference>
<evidence type="ECO:0000313" key="17">
    <source>
        <dbReference type="EMBL" id="ERF71262.1"/>
    </source>
</evidence>
<keyword evidence="9 12" id="KW-0539">Nucleus</keyword>
<dbReference type="PIRSF" id="PIRSF002595">
    <property type="entry name" value="RR_SKN7"/>
    <property type="match status" value="1"/>
</dbReference>
<evidence type="ECO:0000256" key="2">
    <source>
        <dbReference type="ARBA" id="ARBA00011233"/>
    </source>
</evidence>
<name>U1G1X6_ENDPU</name>
<accession>U1G1X6</accession>
<evidence type="ECO:0000256" key="9">
    <source>
        <dbReference type="ARBA" id="ARBA00023242"/>
    </source>
</evidence>
<dbReference type="FunFam" id="1.10.10.10:FF:000380">
    <property type="entry name" value="Transcription factor SKN7"/>
    <property type="match status" value="1"/>
</dbReference>
<dbReference type="GO" id="GO:0005634">
    <property type="term" value="C:nucleus"/>
    <property type="evidence" value="ECO:0007669"/>
    <property type="project" value="UniProtKB-SubCell"/>
</dbReference>
<gene>
    <name evidence="17" type="ORF">EPUS_05314</name>
</gene>
<protein>
    <recommendedName>
        <fullName evidence="12">Transcription factor</fullName>
    </recommendedName>
</protein>
<dbReference type="RefSeq" id="XP_007803084.1">
    <property type="nucleotide sequence ID" value="XM_007804893.1"/>
</dbReference>
<dbReference type="Gene3D" id="3.40.50.2300">
    <property type="match status" value="1"/>
</dbReference>
<dbReference type="PROSITE" id="PS00434">
    <property type="entry name" value="HSF_DOMAIN"/>
    <property type="match status" value="1"/>
</dbReference>
<dbReference type="GO" id="GO:0043565">
    <property type="term" value="F:sequence-specific DNA binding"/>
    <property type="evidence" value="ECO:0007669"/>
    <property type="project" value="InterPro"/>
</dbReference>
<feature type="compositionally biased region" description="Polar residues" evidence="15">
    <location>
        <begin position="542"/>
        <end position="565"/>
    </location>
</feature>
<evidence type="ECO:0000256" key="6">
    <source>
        <dbReference type="ARBA" id="ARBA00023054"/>
    </source>
</evidence>
<dbReference type="CDD" id="cd17546">
    <property type="entry name" value="REC_hyHK_CKI1_RcsC-like"/>
    <property type="match status" value="1"/>
</dbReference>
<dbReference type="eggNOG" id="KOG0519">
    <property type="taxonomic scope" value="Eukaryota"/>
</dbReference>
<dbReference type="SUPFAM" id="SSF52172">
    <property type="entry name" value="CheY-like"/>
    <property type="match status" value="1"/>
</dbReference>
<dbReference type="PANTHER" id="PTHR45339">
    <property type="entry name" value="HYBRID SIGNAL TRANSDUCTION HISTIDINE KINASE J"/>
    <property type="match status" value="1"/>
</dbReference>
<evidence type="ECO:0000256" key="8">
    <source>
        <dbReference type="ARBA" id="ARBA00023163"/>
    </source>
</evidence>
<dbReference type="InterPro" id="IPR036390">
    <property type="entry name" value="WH_DNA-bd_sf"/>
</dbReference>
<sequence length="628" mass="70080">MDGPAGTASANNSSDFVRKLYKMLEDPSYASVVRWGDEGDSFVVLENEKFTKSILPKHFKHSNFASFVRQLNKYDFHKVRQNNEEGGTSPYGPNAWEFKHPEFKANNKDSLDNIRRKAPAPRKPSAMNEGEIPIQQIDLMNQQLVAQSQQLEQLSQRYAEMAMNQQMVLQEVLRVQKTVLNHEHVIQNVMTFLHSVDAKQRRDSKIMFNTGDTGQTAQLTPTSQSIAVPEDEPASPLQHASKLLNESNAEGQFNLASMEQLHDLSNKTPGVMSTPPADQHMRNANRAPQSADSSSTLGYARLNNGELDQVVYPMGTNNGIDPMYSEHVNNIPYSLPPKELDPSDPRRHYADGRKKSTFADPGWSRQPRILLVEDDPTCRQIGGKFLYSFCCVIDSALDGLEAVNKIQEGVKYDMILMDIIMPNLDGVSACHLIRQFDRTPIIAMTSNIRSDDIQMYFQHGMDDVLPKPFTRKSLLDMLEKHLSHLKRLPPGMEPPPSATTSSIPQSSTGQSIKDDASSPAQSPAGSMGNWQSPGQYPGVSPIHTNIPTQYAQMANHSPYGTSPHTPITAHIPGRQQQPYQQPQQQQQPQHRRQISEMSGGVTDMNGFNKRQRVYVQPGPSMGMPGGPQ</sequence>
<dbReference type="Gene3D" id="1.10.10.10">
    <property type="entry name" value="Winged helix-like DNA-binding domain superfamily/Winged helix DNA-binding domain"/>
    <property type="match status" value="1"/>
</dbReference>
<feature type="region of interest" description="Disordered" evidence="15">
    <location>
        <begin position="486"/>
        <end position="628"/>
    </location>
</feature>
<evidence type="ECO:0000256" key="11">
    <source>
        <dbReference type="ARBA" id="ARBA00061465"/>
    </source>
</evidence>
<dbReference type="InterPro" id="IPR000232">
    <property type="entry name" value="HSF_DNA-bd"/>
</dbReference>
<dbReference type="OMA" id="TNVDPGW"/>
<dbReference type="GeneID" id="19240267"/>
<dbReference type="SUPFAM" id="SSF46785">
    <property type="entry name" value="Winged helix' DNA-binding domain"/>
    <property type="match status" value="1"/>
</dbReference>
<evidence type="ECO:0000259" key="16">
    <source>
        <dbReference type="PROSITE" id="PS50110"/>
    </source>
</evidence>
<dbReference type="InterPro" id="IPR001789">
    <property type="entry name" value="Sig_transdc_resp-reg_receiver"/>
</dbReference>
<dbReference type="GO" id="GO:0006357">
    <property type="term" value="P:regulation of transcription by RNA polymerase II"/>
    <property type="evidence" value="ECO:0007669"/>
    <property type="project" value="UniProtKB-UniRule"/>
</dbReference>
<dbReference type="InterPro" id="IPR014402">
    <property type="entry name" value="Sig_transdc_resp-reg_Skn7"/>
</dbReference>
<dbReference type="PROSITE" id="PS50110">
    <property type="entry name" value="RESPONSE_REGULATORY"/>
    <property type="match status" value="1"/>
</dbReference>
<keyword evidence="4" id="KW-0902">Two-component regulatory system</keyword>
<evidence type="ECO:0000256" key="1">
    <source>
        <dbReference type="ARBA" id="ARBA00004123"/>
    </source>
</evidence>
<dbReference type="PRINTS" id="PR00056">
    <property type="entry name" value="HSFDOMAIN"/>
</dbReference>